<dbReference type="AlphaFoldDB" id="A0AAW2XU72"/>
<dbReference type="SUPFAM" id="SSF56219">
    <property type="entry name" value="DNase I-like"/>
    <property type="match status" value="1"/>
</dbReference>
<evidence type="ECO:0000313" key="1">
    <source>
        <dbReference type="EMBL" id="KAL0455340.1"/>
    </source>
</evidence>
<sequence>MMDEQFIHCSLLNKCTSTKCLISIVYGDCDSIRRRRLWEGLQNLAEAITEEPWCVLGDFNAVIDVSESCNSETTIAMTEFREFITEAGLVHLPFTGCPYTWHNCSEGSRGLWRLDSFGQ</sequence>
<organism evidence="1">
    <name type="scientific">Sesamum latifolium</name>
    <dbReference type="NCBI Taxonomy" id="2727402"/>
    <lineage>
        <taxon>Eukaryota</taxon>
        <taxon>Viridiplantae</taxon>
        <taxon>Streptophyta</taxon>
        <taxon>Embryophyta</taxon>
        <taxon>Tracheophyta</taxon>
        <taxon>Spermatophyta</taxon>
        <taxon>Magnoliopsida</taxon>
        <taxon>eudicotyledons</taxon>
        <taxon>Gunneridae</taxon>
        <taxon>Pentapetalae</taxon>
        <taxon>asterids</taxon>
        <taxon>lamiids</taxon>
        <taxon>Lamiales</taxon>
        <taxon>Pedaliaceae</taxon>
        <taxon>Sesamum</taxon>
    </lineage>
</organism>
<protein>
    <recommendedName>
        <fullName evidence="2">Endonuclease/exonuclease/phosphatase</fullName>
    </recommendedName>
</protein>
<reference evidence="1" key="2">
    <citation type="journal article" date="2024" name="Plant">
        <title>Genomic evolution and insights into agronomic trait innovations of Sesamum species.</title>
        <authorList>
            <person name="Miao H."/>
            <person name="Wang L."/>
            <person name="Qu L."/>
            <person name="Liu H."/>
            <person name="Sun Y."/>
            <person name="Le M."/>
            <person name="Wang Q."/>
            <person name="Wei S."/>
            <person name="Zheng Y."/>
            <person name="Lin W."/>
            <person name="Duan Y."/>
            <person name="Cao H."/>
            <person name="Xiong S."/>
            <person name="Wang X."/>
            <person name="Wei L."/>
            <person name="Li C."/>
            <person name="Ma Q."/>
            <person name="Ju M."/>
            <person name="Zhao R."/>
            <person name="Li G."/>
            <person name="Mu C."/>
            <person name="Tian Q."/>
            <person name="Mei H."/>
            <person name="Zhang T."/>
            <person name="Gao T."/>
            <person name="Zhang H."/>
        </authorList>
    </citation>
    <scope>NUCLEOTIDE SEQUENCE</scope>
    <source>
        <strain evidence="1">KEN1</strain>
    </source>
</reference>
<dbReference type="PANTHER" id="PTHR33710:SF64">
    <property type="entry name" value="ENDONUCLEASE_EXONUCLEASE_PHOSPHATASE DOMAIN-CONTAINING PROTEIN"/>
    <property type="match status" value="1"/>
</dbReference>
<reference evidence="1" key="1">
    <citation type="submission" date="2020-06" db="EMBL/GenBank/DDBJ databases">
        <authorList>
            <person name="Li T."/>
            <person name="Hu X."/>
            <person name="Zhang T."/>
            <person name="Song X."/>
            <person name="Zhang H."/>
            <person name="Dai N."/>
            <person name="Sheng W."/>
            <person name="Hou X."/>
            <person name="Wei L."/>
        </authorList>
    </citation>
    <scope>NUCLEOTIDE SEQUENCE</scope>
    <source>
        <strain evidence="1">KEN1</strain>
        <tissue evidence="1">Leaf</tissue>
    </source>
</reference>
<evidence type="ECO:0008006" key="2">
    <source>
        <dbReference type="Google" id="ProtNLM"/>
    </source>
</evidence>
<proteinExistence type="predicted"/>
<name>A0AAW2XU72_9LAMI</name>
<dbReference type="Gene3D" id="3.60.10.10">
    <property type="entry name" value="Endonuclease/exonuclease/phosphatase"/>
    <property type="match status" value="1"/>
</dbReference>
<dbReference type="EMBL" id="JACGWN010000003">
    <property type="protein sequence ID" value="KAL0455340.1"/>
    <property type="molecule type" value="Genomic_DNA"/>
</dbReference>
<comment type="caution">
    <text evidence="1">The sequence shown here is derived from an EMBL/GenBank/DDBJ whole genome shotgun (WGS) entry which is preliminary data.</text>
</comment>
<dbReference type="PANTHER" id="PTHR33710">
    <property type="entry name" value="BNAC02G09200D PROTEIN"/>
    <property type="match status" value="1"/>
</dbReference>
<gene>
    <name evidence="1" type="ORF">Slati_0873200</name>
</gene>
<accession>A0AAW2XU72</accession>
<dbReference type="InterPro" id="IPR036691">
    <property type="entry name" value="Endo/exonu/phosph_ase_sf"/>
</dbReference>